<proteinExistence type="predicted"/>
<dbReference type="Gene3D" id="3.30.450.180">
    <property type="match status" value="1"/>
</dbReference>
<dbReference type="PROSITE" id="PS50943">
    <property type="entry name" value="HTH_CROC1"/>
    <property type="match status" value="1"/>
</dbReference>
<dbReference type="EMBL" id="BAAAZX010000011">
    <property type="protein sequence ID" value="GAA4000122.1"/>
    <property type="molecule type" value="Genomic_DNA"/>
</dbReference>
<dbReference type="InterPro" id="IPR041413">
    <property type="entry name" value="MLTR_LBD"/>
</dbReference>
<dbReference type="PANTHER" id="PTHR35010">
    <property type="entry name" value="BLL4672 PROTEIN-RELATED"/>
    <property type="match status" value="1"/>
</dbReference>
<dbReference type="SMART" id="SM00530">
    <property type="entry name" value="HTH_XRE"/>
    <property type="match status" value="1"/>
</dbReference>
<dbReference type="Pfam" id="PF13560">
    <property type="entry name" value="HTH_31"/>
    <property type="match status" value="1"/>
</dbReference>
<dbReference type="PANTHER" id="PTHR35010:SF2">
    <property type="entry name" value="BLL4672 PROTEIN"/>
    <property type="match status" value="1"/>
</dbReference>
<dbReference type="Pfam" id="PF17765">
    <property type="entry name" value="MLTR_LBD"/>
    <property type="match status" value="1"/>
</dbReference>
<dbReference type="Proteomes" id="UP001500456">
    <property type="component" value="Unassembled WGS sequence"/>
</dbReference>
<dbReference type="InterPro" id="IPR010982">
    <property type="entry name" value="Lambda_DNA-bd_dom_sf"/>
</dbReference>
<dbReference type="RefSeq" id="WP_266445419.1">
    <property type="nucleotide sequence ID" value="NZ_BAAAZX010000011.1"/>
</dbReference>
<dbReference type="SUPFAM" id="SSF47413">
    <property type="entry name" value="lambda repressor-like DNA-binding domains"/>
    <property type="match status" value="1"/>
</dbReference>
<keyword evidence="3" id="KW-1185">Reference proteome</keyword>
<dbReference type="Gene3D" id="1.10.260.40">
    <property type="entry name" value="lambda repressor-like DNA-binding domains"/>
    <property type="match status" value="1"/>
</dbReference>
<reference evidence="3" key="1">
    <citation type="journal article" date="2019" name="Int. J. Syst. Evol. Microbiol.">
        <title>The Global Catalogue of Microorganisms (GCM) 10K type strain sequencing project: providing services to taxonomists for standard genome sequencing and annotation.</title>
        <authorList>
            <consortium name="The Broad Institute Genomics Platform"/>
            <consortium name="The Broad Institute Genome Sequencing Center for Infectious Disease"/>
            <person name="Wu L."/>
            <person name="Ma J."/>
        </authorList>
    </citation>
    <scope>NUCLEOTIDE SEQUENCE [LARGE SCALE GENOMIC DNA]</scope>
    <source>
        <strain evidence="3">JCM 16924</strain>
    </source>
</reference>
<organism evidence="2 3">
    <name type="scientific">Streptomyces plumbiresistens</name>
    <dbReference type="NCBI Taxonomy" id="511811"/>
    <lineage>
        <taxon>Bacteria</taxon>
        <taxon>Bacillati</taxon>
        <taxon>Actinomycetota</taxon>
        <taxon>Actinomycetes</taxon>
        <taxon>Kitasatosporales</taxon>
        <taxon>Streptomycetaceae</taxon>
        <taxon>Streptomyces</taxon>
    </lineage>
</organism>
<gene>
    <name evidence="2" type="ORF">GCM10022232_42660</name>
</gene>
<dbReference type="CDD" id="cd00093">
    <property type="entry name" value="HTH_XRE"/>
    <property type="match status" value="1"/>
</dbReference>
<feature type="domain" description="HTH cro/C1-type" evidence="1">
    <location>
        <begin position="44"/>
        <end position="91"/>
    </location>
</feature>
<evidence type="ECO:0000313" key="3">
    <source>
        <dbReference type="Proteomes" id="UP001500456"/>
    </source>
</evidence>
<dbReference type="InterPro" id="IPR001387">
    <property type="entry name" value="Cro/C1-type_HTH"/>
</dbReference>
<sequence>MAREQHSGGSGGTELGRFLRARRSRVTPGDVGLPASSGLRRTPGLRREELATLAGISIDYYARLERGTETRPSPSVIDSLARALRLGKAEHKHLRELAASADGNAAAPTTVPSRSVPPGTELILESLRPNPAYVVGRTFELLAANPGGLHLFAGIEDWQGEQRNLARYVFLHPAARNLFADWDGAVRSVVAWLRGLAGIEPDAPDLALIVDELLSKSPEFARMWDRYDVKGNSSGRHTYHHPVVGELALGYQGLTLNGTNSQHLVVFYAEPDTPEYDAMVLLDKAAQEKASKPSTSPAQ</sequence>
<comment type="caution">
    <text evidence="2">The sequence shown here is derived from an EMBL/GenBank/DDBJ whole genome shotgun (WGS) entry which is preliminary data.</text>
</comment>
<name>A0ABP7RNN2_9ACTN</name>
<accession>A0ABP7RNN2</accession>
<evidence type="ECO:0000313" key="2">
    <source>
        <dbReference type="EMBL" id="GAA4000122.1"/>
    </source>
</evidence>
<evidence type="ECO:0000259" key="1">
    <source>
        <dbReference type="PROSITE" id="PS50943"/>
    </source>
</evidence>
<protein>
    <submittedName>
        <fullName evidence="2">Helix-turn-helix transcriptional regulator</fullName>
    </submittedName>
</protein>